<evidence type="ECO:0000256" key="4">
    <source>
        <dbReference type="ARBA" id="ARBA00022884"/>
    </source>
</evidence>
<evidence type="ECO:0000313" key="8">
    <source>
        <dbReference type="Proteomes" id="UP001249851"/>
    </source>
</evidence>
<evidence type="ECO:0000259" key="6">
    <source>
        <dbReference type="SMART" id="SM00829"/>
    </source>
</evidence>
<reference evidence="7" key="2">
    <citation type="journal article" date="2023" name="Science">
        <title>Genomic signatures of disease resistance in endangered staghorn corals.</title>
        <authorList>
            <person name="Vollmer S.V."/>
            <person name="Selwyn J.D."/>
            <person name="Despard B.A."/>
            <person name="Roesel C.L."/>
        </authorList>
    </citation>
    <scope>NUCLEOTIDE SEQUENCE</scope>
    <source>
        <strain evidence="7">K2</strain>
    </source>
</reference>
<dbReference type="SUPFAM" id="SSF50129">
    <property type="entry name" value="GroES-like"/>
    <property type="match status" value="1"/>
</dbReference>
<keyword evidence="4" id="KW-0694">RNA-binding</keyword>
<dbReference type="InterPro" id="IPR036291">
    <property type="entry name" value="NAD(P)-bd_dom_sf"/>
</dbReference>
<comment type="subunit">
    <text evidence="2">Homotetramer.</text>
</comment>
<dbReference type="InterPro" id="IPR011032">
    <property type="entry name" value="GroES-like_sf"/>
</dbReference>
<dbReference type="InterPro" id="IPR002364">
    <property type="entry name" value="Quin_OxRdtase/zeta-crystal_CS"/>
</dbReference>
<comment type="caution">
    <text evidence="7">The sequence shown here is derived from an EMBL/GenBank/DDBJ whole genome shotgun (WGS) entry which is preliminary data.</text>
</comment>
<dbReference type="SMART" id="SM00829">
    <property type="entry name" value="PKS_ER"/>
    <property type="match status" value="1"/>
</dbReference>
<sequence length="219" mass="22982">VLEKGRGWNGELYLQLLLSGKSNAMTTMRAVRVSSFGGPEVLKLLADVPVPSVSNGQVSFCTNSTLCSELSVTARSGGYARKPALPYTPGSDGAGVEGDRVYVCGSISGTYAEYTLCNSHNVYALPSHLSFSQGAAIYVPYYTAYRALIQRLRAKAGETVLIHGASGGVGLAAVQLASMYGMKVLGTAGSSDGEKAVKQAGASMVFNHRQDGYVQKILV</sequence>
<dbReference type="GO" id="GO:0003960">
    <property type="term" value="F:quinone reductase (NADPH) activity"/>
    <property type="evidence" value="ECO:0007669"/>
    <property type="project" value="TreeGrafter"/>
</dbReference>
<organism evidence="7 8">
    <name type="scientific">Acropora cervicornis</name>
    <name type="common">Staghorn coral</name>
    <dbReference type="NCBI Taxonomy" id="6130"/>
    <lineage>
        <taxon>Eukaryota</taxon>
        <taxon>Metazoa</taxon>
        <taxon>Cnidaria</taxon>
        <taxon>Anthozoa</taxon>
        <taxon>Hexacorallia</taxon>
        <taxon>Scleractinia</taxon>
        <taxon>Astrocoeniina</taxon>
        <taxon>Acroporidae</taxon>
        <taxon>Acropora</taxon>
    </lineage>
</organism>
<dbReference type="PANTHER" id="PTHR44154:SF1">
    <property type="entry name" value="QUINONE OXIDOREDUCTASE"/>
    <property type="match status" value="1"/>
</dbReference>
<accession>A0AAD9QD94</accession>
<gene>
    <name evidence="7" type="ORF">P5673_018241</name>
</gene>
<evidence type="ECO:0000256" key="2">
    <source>
        <dbReference type="ARBA" id="ARBA00011881"/>
    </source>
</evidence>
<keyword evidence="5" id="KW-0007">Acetylation</keyword>
<evidence type="ECO:0000256" key="5">
    <source>
        <dbReference type="ARBA" id="ARBA00022990"/>
    </source>
</evidence>
<evidence type="ECO:0000256" key="1">
    <source>
        <dbReference type="ARBA" id="ARBA00004496"/>
    </source>
</evidence>
<dbReference type="Gene3D" id="3.40.50.720">
    <property type="entry name" value="NAD(P)-binding Rossmann-like Domain"/>
    <property type="match status" value="1"/>
</dbReference>
<evidence type="ECO:0000256" key="3">
    <source>
        <dbReference type="ARBA" id="ARBA00022857"/>
    </source>
</evidence>
<dbReference type="GO" id="GO:0008270">
    <property type="term" value="F:zinc ion binding"/>
    <property type="evidence" value="ECO:0007669"/>
    <property type="project" value="InterPro"/>
</dbReference>
<dbReference type="PANTHER" id="PTHR44154">
    <property type="entry name" value="QUINONE OXIDOREDUCTASE"/>
    <property type="match status" value="1"/>
</dbReference>
<keyword evidence="8" id="KW-1185">Reference proteome</keyword>
<dbReference type="Gene3D" id="3.90.180.10">
    <property type="entry name" value="Medium-chain alcohol dehydrogenases, catalytic domain"/>
    <property type="match status" value="1"/>
</dbReference>
<comment type="subcellular location">
    <subcellularLocation>
        <location evidence="1">Cytoplasm</location>
    </subcellularLocation>
</comment>
<evidence type="ECO:0000313" key="7">
    <source>
        <dbReference type="EMBL" id="KAK2559123.1"/>
    </source>
</evidence>
<protein>
    <submittedName>
        <fullName evidence="7">Quinone oxidoreductase</fullName>
    </submittedName>
</protein>
<dbReference type="Pfam" id="PF00107">
    <property type="entry name" value="ADH_zinc_N"/>
    <property type="match status" value="1"/>
</dbReference>
<dbReference type="GO" id="GO:0070402">
    <property type="term" value="F:NADPH binding"/>
    <property type="evidence" value="ECO:0007669"/>
    <property type="project" value="TreeGrafter"/>
</dbReference>
<keyword evidence="3" id="KW-0521">NADP</keyword>
<dbReference type="EMBL" id="JARQWQ010000041">
    <property type="protein sequence ID" value="KAK2559123.1"/>
    <property type="molecule type" value="Genomic_DNA"/>
</dbReference>
<dbReference type="InterPro" id="IPR020843">
    <property type="entry name" value="ER"/>
</dbReference>
<feature type="non-terminal residue" evidence="7">
    <location>
        <position position="1"/>
    </location>
</feature>
<reference evidence="7" key="1">
    <citation type="journal article" date="2023" name="G3 (Bethesda)">
        <title>Whole genome assembly and annotation of the endangered Caribbean coral Acropora cervicornis.</title>
        <authorList>
            <person name="Selwyn J.D."/>
            <person name="Vollmer S.V."/>
        </authorList>
    </citation>
    <scope>NUCLEOTIDE SEQUENCE</scope>
    <source>
        <strain evidence="7">K2</strain>
    </source>
</reference>
<name>A0AAD9QD94_ACRCE</name>
<dbReference type="Proteomes" id="UP001249851">
    <property type="component" value="Unassembled WGS sequence"/>
</dbReference>
<dbReference type="InterPro" id="IPR013149">
    <property type="entry name" value="ADH-like_C"/>
</dbReference>
<feature type="domain" description="Enoyl reductase (ER)" evidence="6">
    <location>
        <begin position="37"/>
        <end position="219"/>
    </location>
</feature>
<dbReference type="GO" id="GO:0005829">
    <property type="term" value="C:cytosol"/>
    <property type="evidence" value="ECO:0007669"/>
    <property type="project" value="TreeGrafter"/>
</dbReference>
<dbReference type="GO" id="GO:0003730">
    <property type="term" value="F:mRNA 3'-UTR binding"/>
    <property type="evidence" value="ECO:0007669"/>
    <property type="project" value="TreeGrafter"/>
</dbReference>
<proteinExistence type="predicted"/>
<dbReference type="PROSITE" id="PS01162">
    <property type="entry name" value="QOR_ZETA_CRYSTAL"/>
    <property type="match status" value="1"/>
</dbReference>
<dbReference type="SUPFAM" id="SSF51735">
    <property type="entry name" value="NAD(P)-binding Rossmann-fold domains"/>
    <property type="match status" value="1"/>
</dbReference>
<dbReference type="AlphaFoldDB" id="A0AAD9QD94"/>
<dbReference type="InterPro" id="IPR051603">
    <property type="entry name" value="Zinc-ADH_QOR/CCCR"/>
</dbReference>